<protein>
    <submittedName>
        <fullName evidence="1">Uncharacterized protein</fullName>
    </submittedName>
</protein>
<evidence type="ECO:0000313" key="2">
    <source>
        <dbReference type="Proteomes" id="UP001154860"/>
    </source>
</evidence>
<dbReference type="RefSeq" id="WP_205491303.1">
    <property type="nucleotide sequence ID" value="NZ_JAFHKI010000138.1"/>
</dbReference>
<reference evidence="1 2" key="2">
    <citation type="journal article" date="2023" name="Plant Pathol.">
        <title>Dismantling and reorganizing Pseudomonas marginalis sensu#lato.</title>
        <authorList>
            <person name="Sawada H."/>
            <person name="Fujikawa T."/>
            <person name="Satou M."/>
        </authorList>
    </citation>
    <scope>NUCLEOTIDE SEQUENCE [LARGE SCALE GENOMIC DNA]</scope>
    <source>
        <strain evidence="1 2">MAFF 301381</strain>
    </source>
</reference>
<keyword evidence="2" id="KW-1185">Reference proteome</keyword>
<accession>A0A9X0Y8T8</accession>
<comment type="caution">
    <text evidence="1">The sequence shown here is derived from an EMBL/GenBank/DDBJ whole genome shotgun (WGS) entry which is preliminary data.</text>
</comment>
<dbReference type="EMBL" id="JAFHKJ010000026">
    <property type="protein sequence ID" value="MBN2975658.1"/>
    <property type="molecule type" value="Genomic_DNA"/>
</dbReference>
<name>A0A9X0Y8T8_9PSED</name>
<organism evidence="1 2">
    <name type="scientific">Pseudomonas lactucae</name>
    <dbReference type="NCBI Taxonomy" id="2813360"/>
    <lineage>
        <taxon>Bacteria</taxon>
        <taxon>Pseudomonadati</taxon>
        <taxon>Pseudomonadota</taxon>
        <taxon>Gammaproteobacteria</taxon>
        <taxon>Pseudomonadales</taxon>
        <taxon>Pseudomonadaceae</taxon>
        <taxon>Pseudomonas</taxon>
    </lineage>
</organism>
<dbReference type="Proteomes" id="UP001154860">
    <property type="component" value="Unassembled WGS sequence"/>
</dbReference>
<reference evidence="1 2" key="1">
    <citation type="journal article" date="2021" name="Int. J. Syst. Evol. Microbiol.">
        <title>Pseudomonas lactucae sp. nov., a pathogen causing bacterial rot of lettuce in Japan.</title>
        <authorList>
            <person name="Sawada H."/>
            <person name="Fujikawa T."/>
            <person name="Satou M."/>
        </authorList>
    </citation>
    <scope>NUCLEOTIDE SEQUENCE [LARGE SCALE GENOMIC DNA]</scope>
    <source>
        <strain evidence="1 2">MAFF 301381</strain>
    </source>
</reference>
<gene>
    <name evidence="1" type="ORF">JWR99_06550</name>
</gene>
<sequence>MNSAQISVAASSVSPLLCDISVKAAQGVGSETWRGLPRDVGLLSQIWNGAGANNPDDPDVLNQSKPYYDYAASAPAVLVPTLTGGNGSFFLVTSVPQLPVTLSSVQVAAGSTGEFVVIDVKIAAPPRWPATASLNQHWPAVPAAPRALLDVFAGKATHYDYSTVTTAGSRAYGLSMSLGRSDEQVSHVLVFVRDEQKDFTVTVAPGSRPTLCNVAMCGVSLVDVPREQAGFVRVLNGDASDYSYPTGYQSGLATLIFALGNGLSADVVDTSAPAPQGGAFAYAGLLRVLFQGQSYDAPGMATQALTPAAVIQGARLAFNGRDDAIRGSMLFGALIDSPPTDVVSGG</sequence>
<evidence type="ECO:0000313" key="1">
    <source>
        <dbReference type="EMBL" id="MBN2975658.1"/>
    </source>
</evidence>
<proteinExistence type="predicted"/>
<dbReference type="AlphaFoldDB" id="A0A9X0Y8T8"/>